<keyword evidence="3" id="KW-1185">Reference proteome</keyword>
<dbReference type="STRING" id="525640.SAMN04487971_108194"/>
<dbReference type="Proteomes" id="UP000199555">
    <property type="component" value="Unassembled WGS sequence"/>
</dbReference>
<organism evidence="2 3">
    <name type="scientific">Paracoccus chinensis</name>
    <dbReference type="NCBI Taxonomy" id="525640"/>
    <lineage>
        <taxon>Bacteria</taxon>
        <taxon>Pseudomonadati</taxon>
        <taxon>Pseudomonadota</taxon>
        <taxon>Alphaproteobacteria</taxon>
        <taxon>Rhodobacterales</taxon>
        <taxon>Paracoccaceae</taxon>
        <taxon>Paracoccus</taxon>
    </lineage>
</organism>
<feature type="region of interest" description="Disordered" evidence="1">
    <location>
        <begin position="57"/>
        <end position="77"/>
    </location>
</feature>
<protein>
    <submittedName>
        <fullName evidence="2">Uncharacterized protein</fullName>
    </submittedName>
</protein>
<name>A0A1G9IZU0_9RHOB</name>
<sequence>MIAPLSAGSAGAWLHWHEHCTVAQTRYTPEADLPAYYRAALDQGATGFREVLPSGSTWRREDLPRGGPRLVRSSAGH</sequence>
<evidence type="ECO:0000313" key="2">
    <source>
        <dbReference type="EMBL" id="SDL30546.1"/>
    </source>
</evidence>
<dbReference type="AlphaFoldDB" id="A0A1G9IZU0"/>
<reference evidence="3" key="1">
    <citation type="submission" date="2016-10" db="EMBL/GenBank/DDBJ databases">
        <authorList>
            <person name="Varghese N."/>
            <person name="Submissions S."/>
        </authorList>
    </citation>
    <scope>NUCLEOTIDE SEQUENCE [LARGE SCALE GENOMIC DNA]</scope>
    <source>
        <strain evidence="3">CGMCC 1.7655</strain>
    </source>
</reference>
<proteinExistence type="predicted"/>
<dbReference type="EMBL" id="FNGE01000008">
    <property type="protein sequence ID" value="SDL30546.1"/>
    <property type="molecule type" value="Genomic_DNA"/>
</dbReference>
<gene>
    <name evidence="2" type="ORF">SAMN04487971_108194</name>
</gene>
<dbReference type="RefSeq" id="WP_090755656.1">
    <property type="nucleotide sequence ID" value="NZ_FNGE01000008.1"/>
</dbReference>
<accession>A0A1G9IZU0</accession>
<evidence type="ECO:0000313" key="3">
    <source>
        <dbReference type="Proteomes" id="UP000199555"/>
    </source>
</evidence>
<evidence type="ECO:0000256" key="1">
    <source>
        <dbReference type="SAM" id="MobiDB-lite"/>
    </source>
</evidence>